<dbReference type="PANTHER" id="PTHR31755:SF3">
    <property type="entry name" value="EXOCYST COMPLEX COMPONENT SEC6"/>
    <property type="match status" value="1"/>
</dbReference>
<dbReference type="Gramene" id="KVH99562">
    <property type="protein sequence ID" value="KVH99562"/>
    <property type="gene ID" value="Ccrd_022205"/>
</dbReference>
<dbReference type="PANTHER" id="PTHR31755">
    <property type="entry name" value="FOLATE RECEPTOR-LIKE"/>
    <property type="match status" value="1"/>
</dbReference>
<dbReference type="GO" id="GO:0009941">
    <property type="term" value="C:chloroplast envelope"/>
    <property type="evidence" value="ECO:0007669"/>
    <property type="project" value="TreeGrafter"/>
</dbReference>
<gene>
    <name evidence="2" type="ORF">Ccrd_022205</name>
</gene>
<name>A0A118JZ59_CYNCS</name>
<reference evidence="2 3" key="1">
    <citation type="journal article" date="2016" name="Sci. Rep.">
        <title>The genome sequence of the outbreeding globe artichoke constructed de novo incorporating a phase-aware low-pass sequencing strategy of F1 progeny.</title>
        <authorList>
            <person name="Scaglione D."/>
            <person name="Reyes-Chin-Wo S."/>
            <person name="Acquadro A."/>
            <person name="Froenicke L."/>
            <person name="Portis E."/>
            <person name="Beitel C."/>
            <person name="Tirone M."/>
            <person name="Mauro R."/>
            <person name="Lo Monaco A."/>
            <person name="Mauromicale G."/>
            <person name="Faccioli P."/>
            <person name="Cattivelli L."/>
            <person name="Rieseberg L."/>
            <person name="Michelmore R."/>
            <person name="Lanteri S."/>
        </authorList>
    </citation>
    <scope>NUCLEOTIDE SEQUENCE [LARGE SCALE GENOMIC DNA]</scope>
    <source>
        <strain evidence="2">2C</strain>
    </source>
</reference>
<dbReference type="GO" id="GO:0005739">
    <property type="term" value="C:mitochondrion"/>
    <property type="evidence" value="ECO:0007669"/>
    <property type="project" value="EnsemblPlants"/>
</dbReference>
<dbReference type="InterPro" id="IPR040320">
    <property type="entry name" value="At4g37920-like"/>
</dbReference>
<organism evidence="2 3">
    <name type="scientific">Cynara cardunculus var. scolymus</name>
    <name type="common">Globe artichoke</name>
    <name type="synonym">Cynara scolymus</name>
    <dbReference type="NCBI Taxonomy" id="59895"/>
    <lineage>
        <taxon>Eukaryota</taxon>
        <taxon>Viridiplantae</taxon>
        <taxon>Streptophyta</taxon>
        <taxon>Embryophyta</taxon>
        <taxon>Tracheophyta</taxon>
        <taxon>Spermatophyta</taxon>
        <taxon>Magnoliopsida</taxon>
        <taxon>eudicotyledons</taxon>
        <taxon>Gunneridae</taxon>
        <taxon>Pentapetalae</taxon>
        <taxon>asterids</taxon>
        <taxon>campanulids</taxon>
        <taxon>Asterales</taxon>
        <taxon>Asteraceae</taxon>
        <taxon>Carduoideae</taxon>
        <taxon>Cardueae</taxon>
        <taxon>Carduinae</taxon>
        <taxon>Cynara</taxon>
    </lineage>
</organism>
<evidence type="ECO:0000313" key="2">
    <source>
        <dbReference type="EMBL" id="KVH99562.1"/>
    </source>
</evidence>
<dbReference type="Proteomes" id="UP000243975">
    <property type="component" value="Unassembled WGS sequence"/>
</dbReference>
<dbReference type="GO" id="GO:0009535">
    <property type="term" value="C:chloroplast thylakoid membrane"/>
    <property type="evidence" value="ECO:0007669"/>
    <property type="project" value="TreeGrafter"/>
</dbReference>
<dbReference type="EMBL" id="LEKV01003440">
    <property type="protein sequence ID" value="KVH99562.1"/>
    <property type="molecule type" value="Genomic_DNA"/>
</dbReference>
<feature type="compositionally biased region" description="Polar residues" evidence="1">
    <location>
        <begin position="178"/>
        <end position="190"/>
    </location>
</feature>
<accession>A0A118JZ59</accession>
<feature type="region of interest" description="Disordered" evidence="1">
    <location>
        <begin position="176"/>
        <end position="211"/>
    </location>
</feature>
<sequence length="533" mass="60989">MVLVLAYQGHKKGFTNPNYSEKPNFTLSSHLLRSDHGAPALLSPSAPQQVLKCIAQSILRDTSVVNRQDYHMAKHERLINGATIIPISQFILLLHLQTVHFYLQRMVSLFHQNPKQKITIVRCSMPFHSVALFFYECRGLSFLLVMFINVPGLKLTSERLRPSNFTVEAVVGDATAVPNDSTTDHVSINEQAYPRANSESGEENGDDSADPKMVRISDKLIEVFMVDKPNPIDWRRLLAFSKEWNTIRPHFFERCQDRADKEDDPGMKHKLLRLGRKLKEVDEDVQRHNELLQVVKNAPSEIGDIVARRRKDFTKEFFMHLHAVAESYHDNEVEQNAIAKLGNTCLAAVQAYDTATESIEAINAAELKFQDLINSPSVDAACRKIDNLAEKNQLDSALVLMITKAWSAAKETNMMKDEVKDILYHLYMTARGNLQRLMPKEVRIVKYLLTIEDPERLLCALKDAFTPGDELEGKDFDNLYTTPEKLHTWIKAVVNAYHFSREGTLIREARDLMNPKIIQQMEQMEKLIRDNFM</sequence>
<dbReference type="OMA" id="TWGNDIY"/>
<evidence type="ECO:0000256" key="1">
    <source>
        <dbReference type="SAM" id="MobiDB-lite"/>
    </source>
</evidence>
<evidence type="ECO:0000313" key="3">
    <source>
        <dbReference type="Proteomes" id="UP000243975"/>
    </source>
</evidence>
<protein>
    <submittedName>
        <fullName evidence="2">Uncharacterized protein</fullName>
    </submittedName>
</protein>
<dbReference type="AlphaFoldDB" id="A0A118JZ59"/>
<comment type="caution">
    <text evidence="2">The sequence shown here is derived from an EMBL/GenBank/DDBJ whole genome shotgun (WGS) entry which is preliminary data.</text>
</comment>
<dbReference type="GO" id="GO:0009570">
    <property type="term" value="C:chloroplast stroma"/>
    <property type="evidence" value="ECO:0007669"/>
    <property type="project" value="EnsemblPlants"/>
</dbReference>
<keyword evidence="3" id="KW-1185">Reference proteome</keyword>
<proteinExistence type="predicted"/>